<evidence type="ECO:0000313" key="1">
    <source>
        <dbReference type="EMBL" id="NIK87848.1"/>
    </source>
</evidence>
<dbReference type="RefSeq" id="WP_167081796.1">
    <property type="nucleotide sequence ID" value="NZ_BAAADC010000001.1"/>
</dbReference>
<organism evidence="1 2">
    <name type="scientific">Rhizomicrobium palustre</name>
    <dbReference type="NCBI Taxonomy" id="189966"/>
    <lineage>
        <taxon>Bacteria</taxon>
        <taxon>Pseudomonadati</taxon>
        <taxon>Pseudomonadota</taxon>
        <taxon>Alphaproteobacteria</taxon>
        <taxon>Micropepsales</taxon>
        <taxon>Micropepsaceae</taxon>
        <taxon>Rhizomicrobium</taxon>
    </lineage>
</organism>
<dbReference type="AlphaFoldDB" id="A0A846MWB5"/>
<dbReference type="Pfam" id="PF07310">
    <property type="entry name" value="PAS_5"/>
    <property type="match status" value="1"/>
</dbReference>
<sequence length="172" mass="19215">MSLQLRNTFDLPDETTLDFFALDELHSDVLRSAVAHWQELRGARRYPAREELVPSRFASALRHMALVRVIDGGADFEYRIVGETLAGAFSVPLHYQKLGGIETEAFNTTKVVGGVYRRCLSSGEAFGVRGVTGKNARSVAFTHFESVVLPIGPSDREIDHLLTFMIYELRAQ</sequence>
<accession>A0A846MWB5</accession>
<dbReference type="Proteomes" id="UP000570514">
    <property type="component" value="Unassembled WGS sequence"/>
</dbReference>
<evidence type="ECO:0008006" key="3">
    <source>
        <dbReference type="Google" id="ProtNLM"/>
    </source>
</evidence>
<dbReference type="InterPro" id="IPR009922">
    <property type="entry name" value="DUF1457"/>
</dbReference>
<evidence type="ECO:0000313" key="2">
    <source>
        <dbReference type="Proteomes" id="UP000570514"/>
    </source>
</evidence>
<dbReference type="EMBL" id="JAASRM010000001">
    <property type="protein sequence ID" value="NIK87848.1"/>
    <property type="molecule type" value="Genomic_DNA"/>
</dbReference>
<keyword evidence="2" id="KW-1185">Reference proteome</keyword>
<name>A0A846MWB5_9PROT</name>
<gene>
    <name evidence="1" type="ORF">FHS83_001166</name>
</gene>
<protein>
    <recommendedName>
        <fullName evidence="3">PAS domain-containing protein</fullName>
    </recommendedName>
</protein>
<reference evidence="1 2" key="1">
    <citation type="submission" date="2020-03" db="EMBL/GenBank/DDBJ databases">
        <title>Genomic Encyclopedia of Type Strains, Phase IV (KMG-IV): sequencing the most valuable type-strain genomes for metagenomic binning, comparative biology and taxonomic classification.</title>
        <authorList>
            <person name="Goeker M."/>
        </authorList>
    </citation>
    <scope>NUCLEOTIDE SEQUENCE [LARGE SCALE GENOMIC DNA]</scope>
    <source>
        <strain evidence="1 2">DSM 19867</strain>
    </source>
</reference>
<proteinExistence type="predicted"/>
<comment type="caution">
    <text evidence="1">The sequence shown here is derived from an EMBL/GenBank/DDBJ whole genome shotgun (WGS) entry which is preliminary data.</text>
</comment>